<reference evidence="6 7" key="1">
    <citation type="journal article" date="2012" name="J. Bacteriol.">
        <title>Draft Genome Sequence of the Extremely Halophilic Archaeon Halogranum salarium B-1T.</title>
        <authorList>
            <person name="Kim K.K."/>
            <person name="Lee K.C."/>
            <person name="Lee J.S."/>
        </authorList>
    </citation>
    <scope>NUCLEOTIDE SEQUENCE [LARGE SCALE GENOMIC DNA]</scope>
    <source>
        <strain evidence="6 7">B-1</strain>
    </source>
</reference>
<dbReference type="CDD" id="cd00995">
    <property type="entry name" value="PBP2_NikA_DppA_OppA_like"/>
    <property type="match status" value="1"/>
</dbReference>
<evidence type="ECO:0000256" key="4">
    <source>
        <dbReference type="SAM" id="MobiDB-lite"/>
    </source>
</evidence>
<feature type="compositionally biased region" description="Polar residues" evidence="4">
    <location>
        <begin position="216"/>
        <end position="229"/>
    </location>
</feature>
<dbReference type="PANTHER" id="PTHR30290:SF9">
    <property type="entry name" value="OLIGOPEPTIDE-BINDING PROTEIN APPA"/>
    <property type="match status" value="1"/>
</dbReference>
<feature type="region of interest" description="Disordered" evidence="4">
    <location>
        <begin position="212"/>
        <end position="246"/>
    </location>
</feature>
<dbReference type="InterPro" id="IPR006311">
    <property type="entry name" value="TAT_signal"/>
</dbReference>
<feature type="compositionally biased region" description="Low complexity" evidence="4">
    <location>
        <begin position="230"/>
        <end position="239"/>
    </location>
</feature>
<dbReference type="GO" id="GO:1904680">
    <property type="term" value="F:peptide transmembrane transporter activity"/>
    <property type="evidence" value="ECO:0007669"/>
    <property type="project" value="TreeGrafter"/>
</dbReference>
<dbReference type="Pfam" id="PF00496">
    <property type="entry name" value="SBP_bac_5"/>
    <property type="match status" value="1"/>
</dbReference>
<evidence type="ECO:0000313" key="6">
    <source>
        <dbReference type="EMBL" id="EJN58849.1"/>
    </source>
</evidence>
<protein>
    <recommendedName>
        <fullName evidence="5">Solute-binding protein family 5 domain-containing protein</fullName>
    </recommendedName>
</protein>
<dbReference type="OrthoDB" id="233597at2157"/>
<dbReference type="PANTHER" id="PTHR30290">
    <property type="entry name" value="PERIPLASMIC BINDING COMPONENT OF ABC TRANSPORTER"/>
    <property type="match status" value="1"/>
</dbReference>
<evidence type="ECO:0000256" key="3">
    <source>
        <dbReference type="ARBA" id="ARBA00022729"/>
    </source>
</evidence>
<evidence type="ECO:0000313" key="7">
    <source>
        <dbReference type="Proteomes" id="UP000007813"/>
    </source>
</evidence>
<dbReference type="SUPFAM" id="SSF53850">
    <property type="entry name" value="Periplasmic binding protein-like II"/>
    <property type="match status" value="2"/>
</dbReference>
<dbReference type="AlphaFoldDB" id="J3JF10"/>
<name>J3JF10_9EURY</name>
<dbReference type="GO" id="GO:0015833">
    <property type="term" value="P:peptide transport"/>
    <property type="evidence" value="ECO:0007669"/>
    <property type="project" value="TreeGrafter"/>
</dbReference>
<dbReference type="Gene3D" id="3.40.190.10">
    <property type="entry name" value="Periplasmic binding protein-like II"/>
    <property type="match status" value="1"/>
</dbReference>
<evidence type="ECO:0000256" key="1">
    <source>
        <dbReference type="ARBA" id="ARBA00005695"/>
    </source>
</evidence>
<evidence type="ECO:0000256" key="2">
    <source>
        <dbReference type="ARBA" id="ARBA00022448"/>
    </source>
</evidence>
<dbReference type="PROSITE" id="PS51318">
    <property type="entry name" value="TAT"/>
    <property type="match status" value="1"/>
</dbReference>
<dbReference type="eggNOG" id="arCOG01534">
    <property type="taxonomic scope" value="Archaea"/>
</dbReference>
<dbReference type="InterPro" id="IPR039424">
    <property type="entry name" value="SBP_5"/>
</dbReference>
<dbReference type="InterPro" id="IPR000914">
    <property type="entry name" value="SBP_5_dom"/>
</dbReference>
<evidence type="ECO:0000259" key="5">
    <source>
        <dbReference type="Pfam" id="PF00496"/>
    </source>
</evidence>
<comment type="similarity">
    <text evidence="1">Belongs to the bacterial solute-binding protein 5 family.</text>
</comment>
<keyword evidence="2" id="KW-0813">Transport</keyword>
<keyword evidence="3" id="KW-0732">Signal</keyword>
<sequence>MTHDDDTSPSRLTRRAVLATLGVGATSGCIRSIQSTAGRDTADQLALSVKTLPADADPRATRIARFLVTNLNQVGIDAKVVPMSREELFRDVLLNQSFDVYVAQHPGSHDPDFLRPLTHSAFDVEIGWSNPFGYADLELDDLLDRQTRVTSDRRDKTLDTIQQKLVRNQPFSTVCFPETIRSTRDGRFVGRDDLPVHSVPWYLSLTEQATGEAVDTDSSTVNTQTPSANTTAVETTTAETPDESEPTVFQMTLSDSRPTENLNPLAVEFRCPDSVTSLLYDAPARYIDGDVVPWLAESIELVTEGDGNELVGYLRLREDLTWHDGTSLTAEDVAFTFAFLQDTSFGSSSTPVPSPRFRELTSLVDSVEATSDREVRLEFGRVSEPVAERVFTVPVLPEHIWTNQTGRAMGSSLNTDSNVTKALVWNNPNPVGSGPFEFVSSTVKQSVVLEPFEDHFLAGGSVDGRAGEFHVPTFDQLVFKLVPSSGAAVELLQRGEADATASPLLPEEVSTIGQDDSLALHVAESNQFYHVGYNVRRAPLSNPRFRRAIAGLVDKGHLVDDVFRGYASPASSPLGSDGDAVPPALHWDQTDPELPFHGSNGELDVDAAREVFRDLGYRYTEDGRLLSG</sequence>
<dbReference type="EMBL" id="ALJD01000006">
    <property type="protein sequence ID" value="EJN58849.1"/>
    <property type="molecule type" value="Genomic_DNA"/>
</dbReference>
<dbReference type="RefSeq" id="WP_009367352.1">
    <property type="nucleotide sequence ID" value="NZ_ALJD01000006.1"/>
</dbReference>
<proteinExistence type="inferred from homology"/>
<feature type="domain" description="Solute-binding protein family 5" evidence="5">
    <location>
        <begin position="291"/>
        <end position="623"/>
    </location>
</feature>
<dbReference type="Gene3D" id="3.10.105.10">
    <property type="entry name" value="Dipeptide-binding Protein, Domain 3"/>
    <property type="match status" value="2"/>
</dbReference>
<organism evidence="6 7">
    <name type="scientific">Halogranum salarium B-1</name>
    <dbReference type="NCBI Taxonomy" id="1210908"/>
    <lineage>
        <taxon>Archaea</taxon>
        <taxon>Methanobacteriati</taxon>
        <taxon>Methanobacteriota</taxon>
        <taxon>Stenosarchaea group</taxon>
        <taxon>Halobacteria</taxon>
        <taxon>Halobacteriales</taxon>
        <taxon>Haloferacaceae</taxon>
    </lineage>
</organism>
<gene>
    <name evidence="6" type="ORF">HSB1_22700</name>
</gene>
<dbReference type="Proteomes" id="UP000007813">
    <property type="component" value="Unassembled WGS sequence"/>
</dbReference>
<comment type="caution">
    <text evidence="6">The sequence shown here is derived from an EMBL/GenBank/DDBJ whole genome shotgun (WGS) entry which is preliminary data.</text>
</comment>
<accession>J3JF10</accession>